<evidence type="ECO:0000256" key="1">
    <source>
        <dbReference type="SAM" id="MobiDB-lite"/>
    </source>
</evidence>
<reference evidence="2" key="1">
    <citation type="submission" date="2020-02" db="EMBL/GenBank/DDBJ databases">
        <authorList>
            <person name="Meier V. D."/>
        </authorList>
    </citation>
    <scope>NUCLEOTIDE SEQUENCE</scope>
    <source>
        <strain evidence="2">AVDCRST_MAG69</strain>
    </source>
</reference>
<feature type="non-terminal residue" evidence="2">
    <location>
        <position position="1"/>
    </location>
</feature>
<dbReference type="AlphaFoldDB" id="A0A6J4T868"/>
<protein>
    <submittedName>
        <fullName evidence="2">Uncharacterized protein</fullName>
    </submittedName>
</protein>
<feature type="region of interest" description="Disordered" evidence="1">
    <location>
        <begin position="1"/>
        <end position="100"/>
    </location>
</feature>
<feature type="compositionally biased region" description="Pro residues" evidence="1">
    <location>
        <begin position="91"/>
        <end position="100"/>
    </location>
</feature>
<gene>
    <name evidence="2" type="ORF">AVDCRST_MAG69-2779</name>
</gene>
<accession>A0A6J4T868</accession>
<sequence length="100" mass="11058">GQNLHGCPGPQPVRASRGRRAARLDGLPARRLQRHPGAHRSRRRPRGRGSRRDSRARVVGRARGGGTNGHPHMPLRSRVHQASSRVGPARRPQPPRPVHL</sequence>
<name>A0A6J4T868_9ACTN</name>
<organism evidence="2">
    <name type="scientific">uncultured Solirubrobacteraceae bacterium</name>
    <dbReference type="NCBI Taxonomy" id="1162706"/>
    <lineage>
        <taxon>Bacteria</taxon>
        <taxon>Bacillati</taxon>
        <taxon>Actinomycetota</taxon>
        <taxon>Thermoleophilia</taxon>
        <taxon>Solirubrobacterales</taxon>
        <taxon>Solirubrobacteraceae</taxon>
        <taxon>environmental samples</taxon>
    </lineage>
</organism>
<feature type="non-terminal residue" evidence="2">
    <location>
        <position position="100"/>
    </location>
</feature>
<evidence type="ECO:0000313" key="2">
    <source>
        <dbReference type="EMBL" id="CAA9516306.1"/>
    </source>
</evidence>
<feature type="compositionally biased region" description="Basic residues" evidence="1">
    <location>
        <begin position="31"/>
        <end position="49"/>
    </location>
</feature>
<dbReference type="EMBL" id="CADCVP010000307">
    <property type="protein sequence ID" value="CAA9516306.1"/>
    <property type="molecule type" value="Genomic_DNA"/>
</dbReference>
<proteinExistence type="predicted"/>